<protein>
    <submittedName>
        <fullName evidence="4">PhzF family phenazine biosynthesis protein</fullName>
    </submittedName>
</protein>
<dbReference type="InterPro" id="IPR003719">
    <property type="entry name" value="Phenazine_PhzF-like"/>
</dbReference>
<dbReference type="KEGG" id="fgg:FSB75_10190"/>
<evidence type="ECO:0000256" key="2">
    <source>
        <dbReference type="ARBA" id="ARBA00023235"/>
    </source>
</evidence>
<dbReference type="PANTHER" id="PTHR13774:SF17">
    <property type="entry name" value="PHENAZINE BIOSYNTHESIS-LIKE DOMAIN-CONTAINING PROTEIN"/>
    <property type="match status" value="1"/>
</dbReference>
<evidence type="ECO:0000313" key="4">
    <source>
        <dbReference type="EMBL" id="QEC56243.1"/>
    </source>
</evidence>
<dbReference type="AlphaFoldDB" id="A0A5B8UI92"/>
<evidence type="ECO:0000256" key="1">
    <source>
        <dbReference type="ARBA" id="ARBA00008270"/>
    </source>
</evidence>
<reference evidence="4 5" key="1">
    <citation type="journal article" date="2015" name="Int. J. Syst. Evol. Microbiol.">
        <title>Flavisolibacter ginsenosidimutans sp. nov., with ginsenoside-converting activity isolated from soil used for cultivating ginseng.</title>
        <authorList>
            <person name="Zhao Y."/>
            <person name="Liu Q."/>
            <person name="Kang M.S."/>
            <person name="Jin F."/>
            <person name="Yu H."/>
            <person name="Im W.T."/>
        </authorList>
    </citation>
    <scope>NUCLEOTIDE SEQUENCE [LARGE SCALE GENOMIC DNA]</scope>
    <source>
        <strain evidence="4 5">Gsoil 636</strain>
    </source>
</reference>
<dbReference type="RefSeq" id="WP_146786562.1">
    <property type="nucleotide sequence ID" value="NZ_BAABIO010000001.1"/>
</dbReference>
<dbReference type="OrthoDB" id="9788221at2"/>
<dbReference type="Pfam" id="PF02567">
    <property type="entry name" value="PhzC-PhzF"/>
    <property type="match status" value="1"/>
</dbReference>
<dbReference type="PANTHER" id="PTHR13774">
    <property type="entry name" value="PHENAZINE BIOSYNTHESIS PROTEIN"/>
    <property type="match status" value="1"/>
</dbReference>
<dbReference type="PIRSF" id="PIRSF016184">
    <property type="entry name" value="PhzC_PhzF"/>
    <property type="match status" value="1"/>
</dbReference>
<dbReference type="NCBIfam" id="TIGR00654">
    <property type="entry name" value="PhzF_family"/>
    <property type="match status" value="1"/>
</dbReference>
<evidence type="ECO:0000256" key="3">
    <source>
        <dbReference type="PIRSR" id="PIRSR016184-1"/>
    </source>
</evidence>
<dbReference type="SUPFAM" id="SSF54506">
    <property type="entry name" value="Diaminopimelate epimerase-like"/>
    <property type="match status" value="1"/>
</dbReference>
<accession>A0A5B8UI92</accession>
<comment type="similarity">
    <text evidence="1">Belongs to the PhzF family.</text>
</comment>
<dbReference type="Proteomes" id="UP000321204">
    <property type="component" value="Chromosome"/>
</dbReference>
<proteinExistence type="inferred from homology"/>
<dbReference type="Gene3D" id="3.10.310.10">
    <property type="entry name" value="Diaminopimelate Epimerase, Chain A, domain 1"/>
    <property type="match status" value="2"/>
</dbReference>
<feature type="active site" evidence="3">
    <location>
        <position position="46"/>
    </location>
</feature>
<dbReference type="EMBL" id="CP042433">
    <property type="protein sequence ID" value="QEC56243.1"/>
    <property type="molecule type" value="Genomic_DNA"/>
</dbReference>
<dbReference type="GO" id="GO:0016853">
    <property type="term" value="F:isomerase activity"/>
    <property type="evidence" value="ECO:0007669"/>
    <property type="project" value="UniProtKB-KW"/>
</dbReference>
<sequence length="261" mass="28973">MKLAIYQVDAFAETVFKGNPAAVVPLEEWLEDELMQQIAAENNLSETAFFVKTDEGYHLRWFTPEYEIDLCGHATLASAYVIKNFVEPHAVEINFSTQKAGVLKASAKDGMYTLDFPSRMPQACEVPDKLFASLGISNAVEVLRSRDYFVVLPNEEAVRNVEPDYTLMKELDTIGVIVTAKGHEADVVSRCFYPGAGIPEDPVTGSAHSNIVPYWTEKLGKTKLFCQQLSARGGDLQCELIGDRVLMSGKCMLYLQGDIFV</sequence>
<keyword evidence="2" id="KW-0413">Isomerase</keyword>
<organism evidence="4 5">
    <name type="scientific">Flavisolibacter ginsenosidimutans</name>
    <dbReference type="NCBI Taxonomy" id="661481"/>
    <lineage>
        <taxon>Bacteria</taxon>
        <taxon>Pseudomonadati</taxon>
        <taxon>Bacteroidota</taxon>
        <taxon>Chitinophagia</taxon>
        <taxon>Chitinophagales</taxon>
        <taxon>Chitinophagaceae</taxon>
        <taxon>Flavisolibacter</taxon>
    </lineage>
</organism>
<dbReference type="GO" id="GO:0005737">
    <property type="term" value="C:cytoplasm"/>
    <property type="evidence" value="ECO:0007669"/>
    <property type="project" value="TreeGrafter"/>
</dbReference>
<evidence type="ECO:0000313" key="5">
    <source>
        <dbReference type="Proteomes" id="UP000321204"/>
    </source>
</evidence>
<keyword evidence="5" id="KW-1185">Reference proteome</keyword>
<gene>
    <name evidence="4" type="ORF">FSB75_10190</name>
</gene>
<name>A0A5B8UI92_9BACT</name>